<dbReference type="RefSeq" id="WP_202687500.1">
    <property type="nucleotide sequence ID" value="NZ_JAESVN010000002.1"/>
</dbReference>
<name>A0A8K0VBF7_9RHOB</name>
<evidence type="ECO:0000313" key="2">
    <source>
        <dbReference type="EMBL" id="MBL4916679.1"/>
    </source>
</evidence>
<evidence type="ECO:0000313" key="3">
    <source>
        <dbReference type="Proteomes" id="UP000648908"/>
    </source>
</evidence>
<dbReference type="AlphaFoldDB" id="A0A8K0VBF7"/>
<evidence type="ECO:0000256" key="1">
    <source>
        <dbReference type="SAM" id="Phobius"/>
    </source>
</evidence>
<accession>A0A8K0VBF7</accession>
<dbReference type="Proteomes" id="UP000648908">
    <property type="component" value="Unassembled WGS sequence"/>
</dbReference>
<keyword evidence="1" id="KW-1133">Transmembrane helix</keyword>
<keyword evidence="1" id="KW-0812">Transmembrane</keyword>
<proteinExistence type="predicted"/>
<protein>
    <recommendedName>
        <fullName evidence="4">Holin-X, holin superfamily III</fullName>
    </recommendedName>
</protein>
<feature type="transmembrane region" description="Helical" evidence="1">
    <location>
        <begin position="47"/>
        <end position="68"/>
    </location>
</feature>
<feature type="transmembrane region" description="Helical" evidence="1">
    <location>
        <begin position="16"/>
        <end position="41"/>
    </location>
</feature>
<sequence>MFQRIVQDLQLQARNLVLGLIGGILVAIGAGFLVTALWMLLAEQFDAKIASLVIGGVILGGGLIVMALRGSGRSSGHRSKSARLDEEQRLAAAAAARQSRPFGPGGPYPALMEAFLLGVTTYLQIRGATRPRR</sequence>
<evidence type="ECO:0008006" key="4">
    <source>
        <dbReference type="Google" id="ProtNLM"/>
    </source>
</evidence>
<comment type="caution">
    <text evidence="2">The sequence shown here is derived from an EMBL/GenBank/DDBJ whole genome shotgun (WGS) entry which is preliminary data.</text>
</comment>
<keyword evidence="1" id="KW-0472">Membrane</keyword>
<organism evidence="2 3">
    <name type="scientific">Szabonella alba</name>
    <dbReference type="NCBI Taxonomy" id="2804194"/>
    <lineage>
        <taxon>Bacteria</taxon>
        <taxon>Pseudomonadati</taxon>
        <taxon>Pseudomonadota</taxon>
        <taxon>Alphaproteobacteria</taxon>
        <taxon>Rhodobacterales</taxon>
        <taxon>Paracoccaceae</taxon>
        <taxon>Szabonella</taxon>
    </lineage>
</organism>
<keyword evidence="3" id="KW-1185">Reference proteome</keyword>
<dbReference type="EMBL" id="JAESVN010000002">
    <property type="protein sequence ID" value="MBL4916679.1"/>
    <property type="molecule type" value="Genomic_DNA"/>
</dbReference>
<gene>
    <name evidence="2" type="ORF">JL811_05540</name>
</gene>
<reference evidence="2" key="1">
    <citation type="submission" date="2021-01" db="EMBL/GenBank/DDBJ databases">
        <title>Tabrizicola alba sp. nov. a motile alkaliphilic bacterium isolated from a soda lake.</title>
        <authorList>
            <person name="Szuroczki S."/>
            <person name="Abbaszade G."/>
            <person name="Schumann P."/>
            <person name="Toth E."/>
        </authorList>
    </citation>
    <scope>NUCLEOTIDE SEQUENCE</scope>
    <source>
        <strain evidence="2">DMG-N-6</strain>
    </source>
</reference>